<reference evidence="1 2" key="1">
    <citation type="submission" date="2020-08" db="EMBL/GenBank/DDBJ databases">
        <title>Genomic Encyclopedia of Type Strains, Phase IV (KMG-IV): sequencing the most valuable type-strain genomes for metagenomic binning, comparative biology and taxonomic classification.</title>
        <authorList>
            <person name="Goeker M."/>
        </authorList>
    </citation>
    <scope>NUCLEOTIDE SEQUENCE [LARGE SCALE GENOMIC DNA]</scope>
    <source>
        <strain evidence="1 2">DSM 7051</strain>
    </source>
</reference>
<gene>
    <name evidence="1" type="ORF">GGR00_004995</name>
</gene>
<evidence type="ECO:0000313" key="2">
    <source>
        <dbReference type="Proteomes" id="UP000536262"/>
    </source>
</evidence>
<proteinExistence type="predicted"/>
<name>A0A7X0FCF2_9HYPH</name>
<dbReference type="Proteomes" id="UP000536262">
    <property type="component" value="Unassembled WGS sequence"/>
</dbReference>
<organism evidence="1 2">
    <name type="scientific">Aminobacter aganoensis</name>
    <dbReference type="NCBI Taxonomy" id="83264"/>
    <lineage>
        <taxon>Bacteria</taxon>
        <taxon>Pseudomonadati</taxon>
        <taxon>Pseudomonadota</taxon>
        <taxon>Alphaproteobacteria</taxon>
        <taxon>Hyphomicrobiales</taxon>
        <taxon>Phyllobacteriaceae</taxon>
        <taxon>Aminobacter</taxon>
    </lineage>
</organism>
<dbReference type="EMBL" id="JACHOU010000021">
    <property type="protein sequence ID" value="MBB6357174.1"/>
    <property type="molecule type" value="Genomic_DNA"/>
</dbReference>
<protein>
    <submittedName>
        <fullName evidence="1">Uncharacterized protein</fullName>
    </submittedName>
</protein>
<comment type="caution">
    <text evidence="1">The sequence shown here is derived from an EMBL/GenBank/DDBJ whole genome shotgun (WGS) entry which is preliminary data.</text>
</comment>
<keyword evidence="2" id="KW-1185">Reference proteome</keyword>
<dbReference type="AlphaFoldDB" id="A0A7X0FCF2"/>
<evidence type="ECO:0000313" key="1">
    <source>
        <dbReference type="EMBL" id="MBB6357174.1"/>
    </source>
</evidence>
<sequence>MINIFSQEIEPEKAVSLPKSEKGSAIFRRAAPLLGNQAFRPGSAPVTGNYLTTTLVPTGTRS</sequence>
<accession>A0A7X0FCF2</accession>